<dbReference type="AlphaFoldDB" id="A0A0A8YUW4"/>
<protein>
    <submittedName>
        <fullName evidence="1">Uncharacterized protein</fullName>
    </submittedName>
</protein>
<evidence type="ECO:0000313" key="1">
    <source>
        <dbReference type="EMBL" id="JAD29178.1"/>
    </source>
</evidence>
<name>A0A0A8YUW4_ARUDO</name>
<organism evidence="1">
    <name type="scientific">Arundo donax</name>
    <name type="common">Giant reed</name>
    <name type="synonym">Donax arundinaceus</name>
    <dbReference type="NCBI Taxonomy" id="35708"/>
    <lineage>
        <taxon>Eukaryota</taxon>
        <taxon>Viridiplantae</taxon>
        <taxon>Streptophyta</taxon>
        <taxon>Embryophyta</taxon>
        <taxon>Tracheophyta</taxon>
        <taxon>Spermatophyta</taxon>
        <taxon>Magnoliopsida</taxon>
        <taxon>Liliopsida</taxon>
        <taxon>Poales</taxon>
        <taxon>Poaceae</taxon>
        <taxon>PACMAD clade</taxon>
        <taxon>Arundinoideae</taxon>
        <taxon>Arundineae</taxon>
        <taxon>Arundo</taxon>
    </lineage>
</organism>
<reference evidence="1" key="1">
    <citation type="submission" date="2014-09" db="EMBL/GenBank/DDBJ databases">
        <authorList>
            <person name="Magalhaes I.L.F."/>
            <person name="Oliveira U."/>
            <person name="Santos F.R."/>
            <person name="Vidigal T.H.D.A."/>
            <person name="Brescovit A.D."/>
            <person name="Santos A.J."/>
        </authorList>
    </citation>
    <scope>NUCLEOTIDE SEQUENCE</scope>
    <source>
        <tissue evidence="1">Shoot tissue taken approximately 20 cm above the soil surface</tissue>
    </source>
</reference>
<accession>A0A0A8YUW4</accession>
<sequence length="47" mass="5559">MRMSCSRDQYSTKKIVCALLSPTTRALVLLCTWALHMRWRTEQRQST</sequence>
<proteinExistence type="predicted"/>
<dbReference type="EMBL" id="GBRH01268717">
    <property type="protein sequence ID" value="JAD29178.1"/>
    <property type="molecule type" value="Transcribed_RNA"/>
</dbReference>
<reference evidence="1" key="2">
    <citation type="journal article" date="2015" name="Data Brief">
        <title>Shoot transcriptome of the giant reed, Arundo donax.</title>
        <authorList>
            <person name="Barrero R.A."/>
            <person name="Guerrero F.D."/>
            <person name="Moolhuijzen P."/>
            <person name="Goolsby J.A."/>
            <person name="Tidwell J."/>
            <person name="Bellgard S.E."/>
            <person name="Bellgard M.I."/>
        </authorList>
    </citation>
    <scope>NUCLEOTIDE SEQUENCE</scope>
    <source>
        <tissue evidence="1">Shoot tissue taken approximately 20 cm above the soil surface</tissue>
    </source>
</reference>